<dbReference type="InParanoid" id="B3RW11"/>
<sequence>MAYYSLWKTIFPRPGNLTSRFYAAVATSRKATREKEDTVTFSSNNPRQPHDIDTALLILKAYALGRVNETLELSIRLNLMENKSKQRDASQIRGTIYLPRNYFQDRTVYAFADGEVAETAKKCGVQHVGSDDLIEKIQNKSLKLKKKQMRFLTTKTYAKKIRSLQPILRSALMPNKRKDRFIVRLSNAIILGSIVEEVTVESVDRLKRGIEYRSDKNGIINIPIGKLNFPASDVKRNVNNVIDEIMTHKGKGRFILQKFLSSTRGPGVLLE</sequence>
<dbReference type="GO" id="GO:0003735">
    <property type="term" value="F:structural constituent of ribosome"/>
    <property type="evidence" value="ECO:0007669"/>
    <property type="project" value="InterPro"/>
</dbReference>
<dbReference type="AlphaFoldDB" id="B3RW11"/>
<dbReference type="eggNOG" id="KOG1569">
    <property type="taxonomic scope" value="Eukaryota"/>
</dbReference>
<dbReference type="PIRSF" id="PIRSF002155">
    <property type="entry name" value="Ribosomal_L1"/>
    <property type="match status" value="1"/>
</dbReference>
<dbReference type="SUPFAM" id="SSF56808">
    <property type="entry name" value="Ribosomal protein L1"/>
    <property type="match status" value="1"/>
</dbReference>
<dbReference type="CTD" id="6752837"/>
<dbReference type="Pfam" id="PF00687">
    <property type="entry name" value="Ribosomal_L1"/>
    <property type="match status" value="1"/>
</dbReference>
<evidence type="ECO:0000256" key="4">
    <source>
        <dbReference type="ARBA" id="ARBA00035241"/>
    </source>
</evidence>
<dbReference type="Gene3D" id="3.40.50.790">
    <property type="match status" value="1"/>
</dbReference>
<dbReference type="Proteomes" id="UP000009022">
    <property type="component" value="Unassembled WGS sequence"/>
</dbReference>
<dbReference type="EMBL" id="DS985244">
    <property type="protein sequence ID" value="EDV26093.1"/>
    <property type="molecule type" value="Genomic_DNA"/>
</dbReference>
<dbReference type="InterPro" id="IPR016095">
    <property type="entry name" value="Ribosomal_uL1_3-a/b-sand"/>
</dbReference>
<dbReference type="Gene3D" id="3.30.190.20">
    <property type="match status" value="1"/>
</dbReference>
<dbReference type="STRING" id="10228.B3RW11"/>
<protein>
    <recommendedName>
        <fullName evidence="4">Large ribosomal subunit protein uL1</fullName>
    </recommendedName>
</protein>
<dbReference type="InterPro" id="IPR028364">
    <property type="entry name" value="Ribosomal_uL1/biogenesis"/>
</dbReference>
<dbReference type="InterPro" id="IPR002143">
    <property type="entry name" value="Ribosomal_uL1"/>
</dbReference>
<dbReference type="HOGENOM" id="CLU_062853_0_0_1"/>
<gene>
    <name evidence="5" type="ORF">TRIADDRAFT_55847</name>
</gene>
<dbReference type="PANTHER" id="PTHR36427:SF3">
    <property type="entry name" value="LARGE RIBOSOMAL SUBUNIT PROTEIN UL1M"/>
    <property type="match status" value="1"/>
</dbReference>
<evidence type="ECO:0000256" key="2">
    <source>
        <dbReference type="ARBA" id="ARBA00022980"/>
    </source>
</evidence>
<dbReference type="GO" id="GO:0003723">
    <property type="term" value="F:RNA binding"/>
    <property type="evidence" value="ECO:0007669"/>
    <property type="project" value="InterPro"/>
</dbReference>
<dbReference type="GO" id="GO:0015934">
    <property type="term" value="C:large ribosomal subunit"/>
    <property type="evidence" value="ECO:0007669"/>
    <property type="project" value="InterPro"/>
</dbReference>
<dbReference type="RefSeq" id="XP_002112126.1">
    <property type="nucleotide sequence ID" value="XM_002112090.1"/>
</dbReference>
<evidence type="ECO:0000256" key="3">
    <source>
        <dbReference type="ARBA" id="ARBA00023274"/>
    </source>
</evidence>
<organism evidence="5 6">
    <name type="scientific">Trichoplax adhaerens</name>
    <name type="common">Trichoplax reptans</name>
    <dbReference type="NCBI Taxonomy" id="10228"/>
    <lineage>
        <taxon>Eukaryota</taxon>
        <taxon>Metazoa</taxon>
        <taxon>Placozoa</taxon>
        <taxon>Uniplacotomia</taxon>
        <taxon>Trichoplacea</taxon>
        <taxon>Trichoplacidae</taxon>
        <taxon>Trichoplax</taxon>
    </lineage>
</organism>
<keyword evidence="3" id="KW-0687">Ribonucleoprotein</keyword>
<dbReference type="PhylomeDB" id="B3RW11"/>
<dbReference type="GO" id="GO:0006412">
    <property type="term" value="P:translation"/>
    <property type="evidence" value="ECO:0007669"/>
    <property type="project" value="InterPro"/>
</dbReference>
<dbReference type="KEGG" id="tad:TRIADDRAFT_55847"/>
<proteinExistence type="inferred from homology"/>
<dbReference type="GeneID" id="6752837"/>
<dbReference type="OMA" id="VEFHARM"/>
<evidence type="ECO:0000256" key="1">
    <source>
        <dbReference type="ARBA" id="ARBA00010531"/>
    </source>
</evidence>
<name>B3RW11_TRIAD</name>
<dbReference type="OrthoDB" id="1747252at2759"/>
<comment type="similarity">
    <text evidence="1">Belongs to the universal ribosomal protein uL1 family.</text>
</comment>
<evidence type="ECO:0000313" key="5">
    <source>
        <dbReference type="EMBL" id="EDV26093.1"/>
    </source>
</evidence>
<reference evidence="5 6" key="1">
    <citation type="journal article" date="2008" name="Nature">
        <title>The Trichoplax genome and the nature of placozoans.</title>
        <authorList>
            <person name="Srivastava M."/>
            <person name="Begovic E."/>
            <person name="Chapman J."/>
            <person name="Putnam N.H."/>
            <person name="Hellsten U."/>
            <person name="Kawashima T."/>
            <person name="Kuo A."/>
            <person name="Mitros T."/>
            <person name="Salamov A."/>
            <person name="Carpenter M.L."/>
            <person name="Signorovitch A.Y."/>
            <person name="Moreno M.A."/>
            <person name="Kamm K."/>
            <person name="Grimwood J."/>
            <person name="Schmutz J."/>
            <person name="Shapiro H."/>
            <person name="Grigoriev I.V."/>
            <person name="Buss L.W."/>
            <person name="Schierwater B."/>
            <person name="Dellaporta S.L."/>
            <person name="Rokhsar D.S."/>
        </authorList>
    </citation>
    <scope>NUCLEOTIDE SEQUENCE [LARGE SCALE GENOMIC DNA]</scope>
    <source>
        <strain evidence="5 6">Grell-BS-1999</strain>
    </source>
</reference>
<dbReference type="InterPro" id="IPR023674">
    <property type="entry name" value="Ribosomal_uL1-like"/>
</dbReference>
<dbReference type="PANTHER" id="PTHR36427">
    <property type="entry name" value="54S RIBOSOMAL PROTEIN L1, MITOCHONDRIAL"/>
    <property type="match status" value="1"/>
</dbReference>
<keyword evidence="2" id="KW-0689">Ribosomal protein</keyword>
<keyword evidence="6" id="KW-1185">Reference proteome</keyword>
<accession>B3RW11</accession>
<evidence type="ECO:0000313" key="6">
    <source>
        <dbReference type="Proteomes" id="UP000009022"/>
    </source>
</evidence>